<keyword evidence="3" id="KW-1185">Reference proteome</keyword>
<dbReference type="SUPFAM" id="SSF50939">
    <property type="entry name" value="Sialidases"/>
    <property type="match status" value="1"/>
</dbReference>
<protein>
    <recommendedName>
        <fullName evidence="1">DUF6273 domain-containing protein</fullName>
    </recommendedName>
</protein>
<evidence type="ECO:0000259" key="1">
    <source>
        <dbReference type="Pfam" id="PF19789"/>
    </source>
</evidence>
<accession>A0A1M7U2H7</accession>
<dbReference type="Gene3D" id="2.120.10.10">
    <property type="match status" value="1"/>
</dbReference>
<dbReference type="InterPro" id="IPR036278">
    <property type="entry name" value="Sialidase_sf"/>
</dbReference>
<dbReference type="AlphaFoldDB" id="A0A1M7U2H7"/>
<dbReference type="CDD" id="cd15482">
    <property type="entry name" value="Sialidase_non-viral"/>
    <property type="match status" value="1"/>
</dbReference>
<feature type="domain" description="DUF6273" evidence="1">
    <location>
        <begin position="45"/>
        <end position="270"/>
    </location>
</feature>
<dbReference type="EMBL" id="FRDN01000009">
    <property type="protein sequence ID" value="SHN77158.1"/>
    <property type="molecule type" value="Genomic_DNA"/>
</dbReference>
<dbReference type="InterPro" id="IPR046240">
    <property type="entry name" value="DUF6273"/>
</dbReference>
<sequence>MTQLLSDLPIGSKIKYGTYKVENSSVEPIIWRIVDKNHAGYPDDSVTLLTDRIIDFRGFDAKEPGNGSSGRVEYGNNRYRTSNLRQWLNSNGAANSWWSAQNLTGGTANTNNHDAQPDNLGMNGEPTGYSDIPGFLNNFTADELSKILDTSITVAKNTITDGGGSETVIDKIFLLSCTEVGLPNENGIAEGGILAEFSNNASRVAYPTYQVWSNTLTSNRASVSSSAWHWWLRTPRATESGYERGIYTDGSLNSFWCITSYGIRPAMNLASDIMVSDLPDENGIYSMVWEVSLNLRTTEIGQEMNDTVLTTTSPSISSDGFSGGRDDALDVLKMLPQFFDPFKHLDLRLNVPKIGKATIKGAVEDSTTVITGKTDKHLEVGDRLWTGIENEILDLNGNFSEHIVVDATVINSAHSTEGNGGRRFVNLANGWLVAVTYNATDKKYHYRVSKNGAPFEDLCQYSHPQNTGRISIVPRGNSIYSLLAFPTQIVNLHFDATTVSNIDLSTVSTSVGKYGTANADTGQTETGNVALGINETSTELHACWSSKNSTYPNSFNIRYAKGTINQDGSVTWGSTEQITKYNTATYNIFAGKPSILLDGNGIPIVLIEQPEISFDGGTSVRAASAIAAMKRDSGFSTNTYLNSPWTYSLVYYSPSPYVQATPSAIYVSSGINGLPDGRIWVAWSGTDATYTVGGCLRIAYSDDGGQTWSTMERLTTGNSSGRYPTITVNKDNEIHIVFVAATTNNYGIKSIKNVDGVWGPITQIENDTSDGSTSGHPSAIFDPSMTFTVPLFIYTHEKEAKVGFYGAWTVGEGYTLEMQNPCTLTDGQQVPIVDLQVSQRNTQIPLHSIESNQINYRLETNDVVVDLTVEGKETELSSLAYAIS</sequence>
<dbReference type="RefSeq" id="WP_072773221.1">
    <property type="nucleotide sequence ID" value="NZ_FRDN01000009.1"/>
</dbReference>
<evidence type="ECO:0000313" key="2">
    <source>
        <dbReference type="EMBL" id="SHN77158.1"/>
    </source>
</evidence>
<name>A0A1M7U2H7_9FIRM</name>
<organism evidence="2 3">
    <name type="scientific">Desulfitobacterium chlororespirans DSM 11544</name>
    <dbReference type="NCBI Taxonomy" id="1121395"/>
    <lineage>
        <taxon>Bacteria</taxon>
        <taxon>Bacillati</taxon>
        <taxon>Bacillota</taxon>
        <taxon>Clostridia</taxon>
        <taxon>Eubacteriales</taxon>
        <taxon>Desulfitobacteriaceae</taxon>
        <taxon>Desulfitobacterium</taxon>
    </lineage>
</organism>
<proteinExistence type="predicted"/>
<evidence type="ECO:0000313" key="3">
    <source>
        <dbReference type="Proteomes" id="UP000184010"/>
    </source>
</evidence>
<dbReference type="Proteomes" id="UP000184010">
    <property type="component" value="Unassembled WGS sequence"/>
</dbReference>
<dbReference type="Pfam" id="PF19789">
    <property type="entry name" value="DUF6273"/>
    <property type="match status" value="1"/>
</dbReference>
<dbReference type="STRING" id="1121395.SAMN02745215_02849"/>
<gene>
    <name evidence="2" type="ORF">SAMN02745215_02849</name>
</gene>
<reference evidence="3" key="1">
    <citation type="submission" date="2016-12" db="EMBL/GenBank/DDBJ databases">
        <authorList>
            <person name="Varghese N."/>
            <person name="Submissions S."/>
        </authorList>
    </citation>
    <scope>NUCLEOTIDE SEQUENCE [LARGE SCALE GENOMIC DNA]</scope>
    <source>
        <strain evidence="3">DSM 11544</strain>
    </source>
</reference>